<proteinExistence type="inferred from homology"/>
<dbReference type="InterPro" id="IPR004328">
    <property type="entry name" value="BRO1_dom"/>
</dbReference>
<organism evidence="4 5">
    <name type="scientific">Monosiga brevicollis</name>
    <name type="common">Choanoflagellate</name>
    <dbReference type="NCBI Taxonomy" id="81824"/>
    <lineage>
        <taxon>Eukaryota</taxon>
        <taxon>Choanoflagellata</taxon>
        <taxon>Craspedida</taxon>
        <taxon>Salpingoecidae</taxon>
        <taxon>Monosiga</taxon>
    </lineage>
</organism>
<evidence type="ECO:0000256" key="2">
    <source>
        <dbReference type="SAM" id="MobiDB-lite"/>
    </source>
</evidence>
<dbReference type="EMBL" id="CH991548">
    <property type="protein sequence ID" value="EDQ90284.1"/>
    <property type="molecule type" value="Genomic_DNA"/>
</dbReference>
<name>A9UWW1_MONBE</name>
<dbReference type="eggNOG" id="ENOG502QQBR">
    <property type="taxonomic scope" value="Eukaryota"/>
</dbReference>
<feature type="domain" description="BRO1" evidence="3">
    <location>
        <begin position="190"/>
        <end position="513"/>
    </location>
</feature>
<evidence type="ECO:0000313" key="4">
    <source>
        <dbReference type="EMBL" id="EDQ90284.1"/>
    </source>
</evidence>
<feature type="region of interest" description="Disordered" evidence="2">
    <location>
        <begin position="56"/>
        <end position="76"/>
    </location>
</feature>
<feature type="region of interest" description="Disordered" evidence="2">
    <location>
        <begin position="496"/>
        <end position="531"/>
    </location>
</feature>
<dbReference type="AlphaFoldDB" id="A9UWW1"/>
<dbReference type="Proteomes" id="UP000001357">
    <property type="component" value="Unassembled WGS sequence"/>
</dbReference>
<dbReference type="PROSITE" id="PS51180">
    <property type="entry name" value="BRO1"/>
    <property type="match status" value="1"/>
</dbReference>
<evidence type="ECO:0000313" key="5">
    <source>
        <dbReference type="Proteomes" id="UP000001357"/>
    </source>
</evidence>
<accession>A9UWW1</accession>
<feature type="compositionally biased region" description="Basic and acidic residues" evidence="2">
    <location>
        <begin position="503"/>
        <end position="531"/>
    </location>
</feature>
<keyword evidence="5" id="KW-1185">Reference proteome</keyword>
<dbReference type="Gene3D" id="1.25.40.280">
    <property type="entry name" value="alix/aip1 like domains"/>
    <property type="match status" value="1"/>
</dbReference>
<sequence length="531" mass="58669">MEHGMPSEKVICHYSHHLDQRDNSSAAVDKRGRGAVAAVVAAGQWGRQKMICGDRDRVDSEELRQQTTGGTSHPSRVSSCRLLSGMALSWLCREPLKATAPINFGSGPLSLAATNAQSRDLLRNLTQDRGELLELMNHFRNGPDEVRTAYKKYLANVLGFKRAVEPQQTAAPEGGVGESTGSVPSEHAHRLLSRAILFKWSDNVSGQVEANTHVDFEIDQVTLNYAIWLTKHAAWIIDYADTSVEGNDAAKDIFNSLKEAAGVFQYFLQRTRSEIAYNPNTDFDERMLDVRLQQAIAEAQEVTLDRGRQLGHKPGLLSSIARDLSEKFQNAADALTSMDNIVAKRLRAYCNFKAAFYRAYMYCYAGLAYFQEEKCGDALGCYQGAAAAIEEAKTHAKAFSRAATAFGSSVHSAQVMEPSRHVIFTTLERTLKEAHDKAHRENGFIYFHKVPAAPPTTPDAKCLTEPTALELPVPLETWQATTWDATKVPYTAVETGASSTAKKGNEDVKFSPFDPEKDRRATRDQGRCTIS</sequence>
<dbReference type="Pfam" id="PF03097">
    <property type="entry name" value="BRO1"/>
    <property type="match status" value="1"/>
</dbReference>
<dbReference type="FunCoup" id="A9UWW1">
    <property type="interactions" value="863"/>
</dbReference>
<evidence type="ECO:0000259" key="3">
    <source>
        <dbReference type="PROSITE" id="PS51180"/>
    </source>
</evidence>
<dbReference type="RefSeq" id="XP_001745051.1">
    <property type="nucleotide sequence ID" value="XM_001744999.1"/>
</dbReference>
<dbReference type="STRING" id="81824.A9UWW1"/>
<dbReference type="OMA" id="YNYCGEN"/>
<reference evidence="4 5" key="1">
    <citation type="journal article" date="2008" name="Nature">
        <title>The genome of the choanoflagellate Monosiga brevicollis and the origin of metazoans.</title>
        <authorList>
            <consortium name="JGI Sequencing"/>
            <person name="King N."/>
            <person name="Westbrook M.J."/>
            <person name="Young S.L."/>
            <person name="Kuo A."/>
            <person name="Abedin M."/>
            <person name="Chapman J."/>
            <person name="Fairclough S."/>
            <person name="Hellsten U."/>
            <person name="Isogai Y."/>
            <person name="Letunic I."/>
            <person name="Marr M."/>
            <person name="Pincus D."/>
            <person name="Putnam N."/>
            <person name="Rokas A."/>
            <person name="Wright K.J."/>
            <person name="Zuzow R."/>
            <person name="Dirks W."/>
            <person name="Good M."/>
            <person name="Goodstein D."/>
            <person name="Lemons D."/>
            <person name="Li W."/>
            <person name="Lyons J.B."/>
            <person name="Morris A."/>
            <person name="Nichols S."/>
            <person name="Richter D.J."/>
            <person name="Salamov A."/>
            <person name="Bork P."/>
            <person name="Lim W.A."/>
            <person name="Manning G."/>
            <person name="Miller W.T."/>
            <person name="McGinnis W."/>
            <person name="Shapiro H."/>
            <person name="Tjian R."/>
            <person name="Grigoriev I.V."/>
            <person name="Rokhsar D."/>
        </authorList>
    </citation>
    <scope>NUCLEOTIDE SEQUENCE [LARGE SCALE GENOMIC DNA]</scope>
    <source>
        <strain evidence="5">MX1 / ATCC 50154</strain>
    </source>
</reference>
<dbReference type="InterPro" id="IPR038898">
    <property type="entry name" value="BROX"/>
</dbReference>
<dbReference type="PANTHER" id="PTHR23032:SF13">
    <property type="entry name" value="BRO1 DOMAIN-CONTAINING PROTEIN BROX"/>
    <property type="match status" value="1"/>
</dbReference>
<dbReference type="SMART" id="SM01041">
    <property type="entry name" value="BRO1"/>
    <property type="match status" value="1"/>
</dbReference>
<dbReference type="KEGG" id="mbr:MONBRDRAFT_32015"/>
<dbReference type="GeneID" id="5890319"/>
<comment type="similarity">
    <text evidence="1">Belongs to the BROX family.</text>
</comment>
<dbReference type="PANTHER" id="PTHR23032">
    <property type="entry name" value="BRO1 DOMAIN-CONTAINING PROTEIN BROX"/>
    <property type="match status" value="1"/>
</dbReference>
<gene>
    <name evidence="4" type="ORF">MONBRDRAFT_32015</name>
</gene>
<dbReference type="InParanoid" id="A9UWW1"/>
<protein>
    <recommendedName>
        <fullName evidence="3">BRO1 domain-containing protein</fullName>
    </recommendedName>
</protein>
<feature type="compositionally biased region" description="Polar residues" evidence="2">
    <location>
        <begin position="65"/>
        <end position="76"/>
    </location>
</feature>
<evidence type="ECO:0000256" key="1">
    <source>
        <dbReference type="ARBA" id="ARBA00008901"/>
    </source>
</evidence>
<dbReference type="InterPro" id="IPR038499">
    <property type="entry name" value="BRO1_sf"/>
</dbReference>